<dbReference type="InterPro" id="IPR029787">
    <property type="entry name" value="Nucleotide_cyclase"/>
</dbReference>
<dbReference type="Gene3D" id="3.20.20.450">
    <property type="entry name" value="EAL domain"/>
    <property type="match status" value="1"/>
</dbReference>
<dbReference type="RefSeq" id="WP_052753839.1">
    <property type="nucleotide sequence ID" value="NZ_LBIA02000001.1"/>
</dbReference>
<dbReference type="CDD" id="cd01949">
    <property type="entry name" value="GGDEF"/>
    <property type="match status" value="1"/>
</dbReference>
<feature type="domain" description="EAL" evidence="1">
    <location>
        <begin position="399"/>
        <end position="655"/>
    </location>
</feature>
<evidence type="ECO:0000313" key="4">
    <source>
        <dbReference type="Proteomes" id="UP000034832"/>
    </source>
</evidence>
<dbReference type="Gene3D" id="3.30.70.270">
    <property type="match status" value="1"/>
</dbReference>
<comment type="caution">
    <text evidence="3">The sequence shown here is derived from an EMBL/GenBank/DDBJ whole genome shotgun (WGS) entry which is preliminary data.</text>
</comment>
<dbReference type="CDD" id="cd01948">
    <property type="entry name" value="EAL"/>
    <property type="match status" value="1"/>
</dbReference>
<proteinExistence type="predicted"/>
<dbReference type="STRING" id="211460.YH63_10705"/>
<evidence type="ECO:0000313" key="3">
    <source>
        <dbReference type="EMBL" id="TKT71403.1"/>
    </source>
</evidence>
<dbReference type="SUPFAM" id="SSF55781">
    <property type="entry name" value="GAF domain-like"/>
    <property type="match status" value="1"/>
</dbReference>
<feature type="domain" description="GGDEF" evidence="2">
    <location>
        <begin position="254"/>
        <end position="390"/>
    </location>
</feature>
<dbReference type="InterPro" id="IPR043128">
    <property type="entry name" value="Rev_trsase/Diguanyl_cyclase"/>
</dbReference>
<dbReference type="Pfam" id="PF13185">
    <property type="entry name" value="GAF_2"/>
    <property type="match status" value="1"/>
</dbReference>
<dbReference type="Gene3D" id="3.30.450.40">
    <property type="match status" value="1"/>
</dbReference>
<evidence type="ECO:0000259" key="2">
    <source>
        <dbReference type="PROSITE" id="PS50887"/>
    </source>
</evidence>
<name>A0A4V6Y1D6_9BRAD</name>
<dbReference type="SMART" id="SM00267">
    <property type="entry name" value="GGDEF"/>
    <property type="match status" value="1"/>
</dbReference>
<keyword evidence="4" id="KW-1185">Reference proteome</keyword>
<sequence>MLPQVAADPALQILRIERRLQRERAARLEAEAIAEKGLRELYEKQQQLALLETIAAASNQSTSIEDTFDLAIKEICKFTEWPLGQAYIVHRSSEDLRLEPLQVRYATDTDALQPMIQATTATSFACGEGLPGRVFASATPVWLQHLAIDRNILRADAVAACGIKSGMAFPILVGRDVAAVVEFFSYKEQEPDAALLTLLGQIGIQLGRVIERKQAEDRLIHDASHDGLTGLPNRVLFRDRVNRAIARAKRISGECFAVLFIDLDRFKLVNDSLGHAAGDDLLIEIAQRLNGALQQDSVAHTLARLGGDEFTVLLEELDSPDKAMQIGELLIGTLRTPILIGGQEIYASASIGVTNITGTEESSETLLRNADLAMYRAKSLGRGRVELYDTGLHDIAVERLRLEGSLRRALANNEFILHYQPIVSLETHDIVGFESLIRWQRGPGDLVPPGDFIGVAEDTGLIVLIGGWVLSEACRLLAQLQAKFSRPEPLTMSINISPRQFIQPDFIDQVRRAVSGAGLEPRSVRLEITETVTISDPERTILVLKALHDFGVRISIDDFGTGYSSLNYLHRLPVDTLKIDRSFVTGLGITVEGTQIIRAILDLAENLKIDVVAEGTEHEGQIRQLADMGCHYAQGYYFSKPLPSNDLEALLDSSAPHSKVTARTTN</sequence>
<dbReference type="PROSITE" id="PS50883">
    <property type="entry name" value="EAL"/>
    <property type="match status" value="1"/>
</dbReference>
<dbReference type="InterPro" id="IPR001633">
    <property type="entry name" value="EAL_dom"/>
</dbReference>
<dbReference type="Pfam" id="PF00990">
    <property type="entry name" value="GGDEF"/>
    <property type="match status" value="1"/>
</dbReference>
<dbReference type="EMBL" id="LBIA02000001">
    <property type="protein sequence ID" value="TKT71403.1"/>
    <property type="molecule type" value="Genomic_DNA"/>
</dbReference>
<dbReference type="PANTHER" id="PTHR44757:SF2">
    <property type="entry name" value="BIOFILM ARCHITECTURE MAINTENANCE PROTEIN MBAA"/>
    <property type="match status" value="1"/>
</dbReference>
<dbReference type="SMART" id="SM00052">
    <property type="entry name" value="EAL"/>
    <property type="match status" value="1"/>
</dbReference>
<gene>
    <name evidence="3" type="ORF">YH63_008240</name>
</gene>
<dbReference type="AlphaFoldDB" id="A0A4V6Y1D6"/>
<dbReference type="InterPro" id="IPR003018">
    <property type="entry name" value="GAF"/>
</dbReference>
<reference evidence="3" key="1">
    <citation type="submission" date="2019-04" db="EMBL/GenBank/DDBJ databases">
        <title>Whole genome sequencing of cave bacteria.</title>
        <authorList>
            <person name="Gan H.M."/>
            <person name="Barton H."/>
            <person name="Savka M.A."/>
        </authorList>
    </citation>
    <scope>NUCLEOTIDE SEQUENCE [LARGE SCALE GENOMIC DNA]</scope>
    <source>
        <strain evidence="3">LC387</strain>
    </source>
</reference>
<evidence type="ECO:0000259" key="1">
    <source>
        <dbReference type="PROSITE" id="PS50883"/>
    </source>
</evidence>
<dbReference type="Proteomes" id="UP000034832">
    <property type="component" value="Unassembled WGS sequence"/>
</dbReference>
<dbReference type="SMART" id="SM00065">
    <property type="entry name" value="GAF"/>
    <property type="match status" value="1"/>
</dbReference>
<dbReference type="NCBIfam" id="TIGR00254">
    <property type="entry name" value="GGDEF"/>
    <property type="match status" value="1"/>
</dbReference>
<organism evidence="3 4">
    <name type="scientific">Afipia massiliensis</name>
    <dbReference type="NCBI Taxonomy" id="211460"/>
    <lineage>
        <taxon>Bacteria</taxon>
        <taxon>Pseudomonadati</taxon>
        <taxon>Pseudomonadota</taxon>
        <taxon>Alphaproteobacteria</taxon>
        <taxon>Hyphomicrobiales</taxon>
        <taxon>Nitrobacteraceae</taxon>
        <taxon>Afipia</taxon>
    </lineage>
</organism>
<dbReference type="InterPro" id="IPR052155">
    <property type="entry name" value="Biofilm_reg_signaling"/>
</dbReference>
<dbReference type="PROSITE" id="PS50887">
    <property type="entry name" value="GGDEF"/>
    <property type="match status" value="1"/>
</dbReference>
<dbReference type="OrthoDB" id="9814202at2"/>
<dbReference type="InterPro" id="IPR035919">
    <property type="entry name" value="EAL_sf"/>
</dbReference>
<dbReference type="Pfam" id="PF00563">
    <property type="entry name" value="EAL"/>
    <property type="match status" value="1"/>
</dbReference>
<dbReference type="InterPro" id="IPR029016">
    <property type="entry name" value="GAF-like_dom_sf"/>
</dbReference>
<accession>A0A4V6Y1D6</accession>
<protein>
    <submittedName>
        <fullName evidence="3">EAL domain-containing protein</fullName>
    </submittedName>
</protein>
<dbReference type="InterPro" id="IPR000160">
    <property type="entry name" value="GGDEF_dom"/>
</dbReference>
<dbReference type="SUPFAM" id="SSF55073">
    <property type="entry name" value="Nucleotide cyclase"/>
    <property type="match status" value="1"/>
</dbReference>
<dbReference type="SUPFAM" id="SSF141868">
    <property type="entry name" value="EAL domain-like"/>
    <property type="match status" value="1"/>
</dbReference>
<dbReference type="PANTHER" id="PTHR44757">
    <property type="entry name" value="DIGUANYLATE CYCLASE DGCP"/>
    <property type="match status" value="1"/>
</dbReference>